<accession>A0ABV8F2K7</accession>
<dbReference type="CDD" id="cd06171">
    <property type="entry name" value="Sigma70_r4"/>
    <property type="match status" value="1"/>
</dbReference>
<keyword evidence="2" id="KW-0805">Transcription regulation</keyword>
<evidence type="ECO:0000256" key="2">
    <source>
        <dbReference type="ARBA" id="ARBA00023015"/>
    </source>
</evidence>
<dbReference type="Pfam" id="PF04542">
    <property type="entry name" value="Sigma70_r2"/>
    <property type="match status" value="1"/>
</dbReference>
<dbReference type="InterPro" id="IPR013324">
    <property type="entry name" value="RNA_pol_sigma_r3/r4-like"/>
</dbReference>
<sequence>MTSVSLGGAVEDRTEDAADGESLLVAAARGGDERAFAELWSMARRPAFGVCYHLTGNRADALDALQDTHLAAWRGLPAFQGRSPFRAWVLAIARNASHSVIRRRPPRDALMAEVAEELLVADPFEDSVARLADLRRALTGLPASHREALLLWAGGLTYEQVALSLGVPLNTVRAWIHRARRRLQTGLADG</sequence>
<reference evidence="7" key="1">
    <citation type="journal article" date="2019" name="Int. J. Syst. Evol. Microbiol.">
        <title>The Global Catalogue of Microorganisms (GCM) 10K type strain sequencing project: providing services to taxonomists for standard genome sequencing and annotation.</title>
        <authorList>
            <consortium name="The Broad Institute Genomics Platform"/>
            <consortium name="The Broad Institute Genome Sequencing Center for Infectious Disease"/>
            <person name="Wu L."/>
            <person name="Ma J."/>
        </authorList>
    </citation>
    <scope>NUCLEOTIDE SEQUENCE [LARGE SCALE GENOMIC DNA]</scope>
    <source>
        <strain evidence="7">TBRC 7912</strain>
    </source>
</reference>
<keyword evidence="7" id="KW-1185">Reference proteome</keyword>
<dbReference type="Pfam" id="PF08281">
    <property type="entry name" value="Sigma70_r4_2"/>
    <property type="match status" value="1"/>
</dbReference>
<dbReference type="Gene3D" id="1.10.1740.10">
    <property type="match status" value="1"/>
</dbReference>
<dbReference type="SUPFAM" id="SSF88659">
    <property type="entry name" value="Sigma3 and sigma4 domains of RNA polymerase sigma factors"/>
    <property type="match status" value="1"/>
</dbReference>
<dbReference type="InterPro" id="IPR039425">
    <property type="entry name" value="RNA_pol_sigma-70-like"/>
</dbReference>
<name>A0ABV8F2K7_9ACTN</name>
<dbReference type="InterPro" id="IPR014284">
    <property type="entry name" value="RNA_pol_sigma-70_dom"/>
</dbReference>
<dbReference type="RefSeq" id="WP_352013149.1">
    <property type="nucleotide sequence ID" value="NZ_JBHSBC010000018.1"/>
</dbReference>
<dbReference type="Proteomes" id="UP001595698">
    <property type="component" value="Unassembled WGS sequence"/>
</dbReference>
<dbReference type="PANTHER" id="PTHR43133">
    <property type="entry name" value="RNA POLYMERASE ECF-TYPE SIGMA FACTO"/>
    <property type="match status" value="1"/>
</dbReference>
<dbReference type="InterPro" id="IPR013325">
    <property type="entry name" value="RNA_pol_sigma_r2"/>
</dbReference>
<comment type="similarity">
    <text evidence="1">Belongs to the sigma-70 factor family. ECF subfamily.</text>
</comment>
<evidence type="ECO:0000313" key="6">
    <source>
        <dbReference type="EMBL" id="MFC3982166.1"/>
    </source>
</evidence>
<comment type="caution">
    <text evidence="6">The sequence shown here is derived from an EMBL/GenBank/DDBJ whole genome shotgun (WGS) entry which is preliminary data.</text>
</comment>
<gene>
    <name evidence="6" type="ORF">ACFOYY_18630</name>
</gene>
<dbReference type="EMBL" id="JBHSBC010000018">
    <property type="protein sequence ID" value="MFC3982166.1"/>
    <property type="molecule type" value="Genomic_DNA"/>
</dbReference>
<protein>
    <submittedName>
        <fullName evidence="6">RNA polymerase sigma factor</fullName>
    </submittedName>
</protein>
<evidence type="ECO:0000259" key="5">
    <source>
        <dbReference type="PROSITE" id="PS00622"/>
    </source>
</evidence>
<keyword evidence="3" id="KW-0731">Sigma factor</keyword>
<feature type="domain" description="HTH luxR-type" evidence="5">
    <location>
        <begin position="155"/>
        <end position="182"/>
    </location>
</feature>
<dbReference type="InterPro" id="IPR000792">
    <property type="entry name" value="Tscrpt_reg_LuxR_C"/>
</dbReference>
<dbReference type="InterPro" id="IPR007627">
    <property type="entry name" value="RNA_pol_sigma70_r2"/>
</dbReference>
<proteinExistence type="inferred from homology"/>
<dbReference type="NCBIfam" id="TIGR02937">
    <property type="entry name" value="sigma70-ECF"/>
    <property type="match status" value="1"/>
</dbReference>
<evidence type="ECO:0000256" key="1">
    <source>
        <dbReference type="ARBA" id="ARBA00010641"/>
    </source>
</evidence>
<dbReference type="InterPro" id="IPR036388">
    <property type="entry name" value="WH-like_DNA-bd_sf"/>
</dbReference>
<dbReference type="PROSITE" id="PS00622">
    <property type="entry name" value="HTH_LUXR_1"/>
    <property type="match status" value="1"/>
</dbReference>
<keyword evidence="4" id="KW-0804">Transcription</keyword>
<dbReference type="PANTHER" id="PTHR43133:SF25">
    <property type="entry name" value="RNA POLYMERASE SIGMA FACTOR RFAY-RELATED"/>
    <property type="match status" value="1"/>
</dbReference>
<evidence type="ECO:0000256" key="4">
    <source>
        <dbReference type="ARBA" id="ARBA00023163"/>
    </source>
</evidence>
<dbReference type="Gene3D" id="1.10.10.10">
    <property type="entry name" value="Winged helix-like DNA-binding domain superfamily/Winged helix DNA-binding domain"/>
    <property type="match status" value="1"/>
</dbReference>
<organism evidence="6 7">
    <name type="scientific">Streptosporangium jomthongense</name>
    <dbReference type="NCBI Taxonomy" id="1193683"/>
    <lineage>
        <taxon>Bacteria</taxon>
        <taxon>Bacillati</taxon>
        <taxon>Actinomycetota</taxon>
        <taxon>Actinomycetes</taxon>
        <taxon>Streptosporangiales</taxon>
        <taxon>Streptosporangiaceae</taxon>
        <taxon>Streptosporangium</taxon>
    </lineage>
</organism>
<evidence type="ECO:0000256" key="3">
    <source>
        <dbReference type="ARBA" id="ARBA00023082"/>
    </source>
</evidence>
<dbReference type="SUPFAM" id="SSF88946">
    <property type="entry name" value="Sigma2 domain of RNA polymerase sigma factors"/>
    <property type="match status" value="1"/>
</dbReference>
<evidence type="ECO:0000313" key="7">
    <source>
        <dbReference type="Proteomes" id="UP001595698"/>
    </source>
</evidence>
<dbReference type="InterPro" id="IPR013249">
    <property type="entry name" value="RNA_pol_sigma70_r4_t2"/>
</dbReference>